<comment type="subcellular location">
    <subcellularLocation>
        <location evidence="1">Periplasm</location>
    </subcellularLocation>
</comment>
<gene>
    <name evidence="6" type="ORF">J3R73_001902</name>
</gene>
<dbReference type="InterPro" id="IPR006311">
    <property type="entry name" value="TAT_signal"/>
</dbReference>
<dbReference type="PANTHER" id="PTHR30024:SF47">
    <property type="entry name" value="TAURINE-BINDING PERIPLASMIC PROTEIN"/>
    <property type="match status" value="1"/>
</dbReference>
<feature type="chain" id="PRO_5047218184" evidence="4">
    <location>
        <begin position="35"/>
        <end position="348"/>
    </location>
</feature>
<evidence type="ECO:0000256" key="3">
    <source>
        <dbReference type="ARBA" id="ARBA00022729"/>
    </source>
</evidence>
<evidence type="ECO:0000256" key="4">
    <source>
        <dbReference type="SAM" id="SignalP"/>
    </source>
</evidence>
<dbReference type="PANTHER" id="PTHR30024">
    <property type="entry name" value="ALIPHATIC SULFONATES-BINDING PROTEIN-RELATED"/>
    <property type="match status" value="1"/>
</dbReference>
<dbReference type="Pfam" id="PF09084">
    <property type="entry name" value="NMT1"/>
    <property type="match status" value="1"/>
</dbReference>
<dbReference type="Proteomes" id="UP001237448">
    <property type="component" value="Unassembled WGS sequence"/>
</dbReference>
<name>A0ABU0FBY1_9HYPH</name>
<evidence type="ECO:0000259" key="5">
    <source>
        <dbReference type="Pfam" id="PF09084"/>
    </source>
</evidence>
<keyword evidence="7" id="KW-1185">Reference proteome</keyword>
<evidence type="ECO:0000313" key="7">
    <source>
        <dbReference type="Proteomes" id="UP001237448"/>
    </source>
</evidence>
<dbReference type="EMBL" id="JAUSVK010000001">
    <property type="protein sequence ID" value="MDQ0392110.1"/>
    <property type="molecule type" value="Genomic_DNA"/>
</dbReference>
<evidence type="ECO:0000313" key="6">
    <source>
        <dbReference type="EMBL" id="MDQ0392110.1"/>
    </source>
</evidence>
<keyword evidence="3 4" id="KW-0732">Signal</keyword>
<dbReference type="InterPro" id="IPR015168">
    <property type="entry name" value="SsuA/THI5"/>
</dbReference>
<organism evidence="6 7">
    <name type="scientific">Labrys monachus</name>
    <dbReference type="NCBI Taxonomy" id="217067"/>
    <lineage>
        <taxon>Bacteria</taxon>
        <taxon>Pseudomonadati</taxon>
        <taxon>Pseudomonadota</taxon>
        <taxon>Alphaproteobacteria</taxon>
        <taxon>Hyphomicrobiales</taxon>
        <taxon>Xanthobacteraceae</taxon>
        <taxon>Labrys</taxon>
    </lineage>
</organism>
<dbReference type="SUPFAM" id="SSF53850">
    <property type="entry name" value="Periplasmic binding protein-like II"/>
    <property type="match status" value="1"/>
</dbReference>
<comment type="similarity">
    <text evidence="2">Belongs to the bacterial solute-binding protein SsuA/TauA family.</text>
</comment>
<feature type="domain" description="SsuA/THI5-like" evidence="5">
    <location>
        <begin position="60"/>
        <end position="269"/>
    </location>
</feature>
<sequence>MSNVSRRSLLKAAAGSLALAGVAAPLLSPSRARAGDLKSVRIFRPPLNQNWSIGYELIEVADAQGFFAKYGIQADFAVIPWDQYTVALDSGALDLAPFADYAYFINVFDKGLKAREIVSSTLPFDPANAGDGLIVLENGPIKTAQDLKGKRIGTQWPTFSGVWFAMDWLAKRGVHKSEVTIVPVPQAQYEQVLQQGGIDAIIAYTPLDIQLRRKGGYRQLFSVSDIAGRFITRGGTMASDKFIAEHPELIKGYVSAIAEAADWANQHPADVIKLGVDRGKLDTQYLPDIYNRDGKEDYSHLRWATHGLNNEQDLAFWLKLVEDADIVPKGKYKPTDFYTNAFNPYASA</sequence>
<comment type="caution">
    <text evidence="6">The sequence shown here is derived from an EMBL/GenBank/DDBJ whole genome shotgun (WGS) entry which is preliminary data.</text>
</comment>
<proteinExistence type="inferred from homology"/>
<dbReference type="PROSITE" id="PS51318">
    <property type="entry name" value="TAT"/>
    <property type="match status" value="1"/>
</dbReference>
<protein>
    <submittedName>
        <fullName evidence="6">ABC-type nitrate/sulfonate/bicarbonate transport system substrate-binding protein</fullName>
    </submittedName>
</protein>
<reference evidence="6 7" key="1">
    <citation type="submission" date="2023-07" db="EMBL/GenBank/DDBJ databases">
        <title>Genomic Encyclopedia of Type Strains, Phase IV (KMG-IV): sequencing the most valuable type-strain genomes for metagenomic binning, comparative biology and taxonomic classification.</title>
        <authorList>
            <person name="Goeker M."/>
        </authorList>
    </citation>
    <scope>NUCLEOTIDE SEQUENCE [LARGE SCALE GENOMIC DNA]</scope>
    <source>
        <strain evidence="6 7">DSM 5896</strain>
    </source>
</reference>
<accession>A0ABU0FBY1</accession>
<evidence type="ECO:0000256" key="2">
    <source>
        <dbReference type="ARBA" id="ARBA00010742"/>
    </source>
</evidence>
<dbReference type="Gene3D" id="3.40.190.10">
    <property type="entry name" value="Periplasmic binding protein-like II"/>
    <property type="match status" value="2"/>
</dbReference>
<evidence type="ECO:0000256" key="1">
    <source>
        <dbReference type="ARBA" id="ARBA00004418"/>
    </source>
</evidence>
<dbReference type="RefSeq" id="WP_307425488.1">
    <property type="nucleotide sequence ID" value="NZ_JAUSVK010000001.1"/>
</dbReference>
<feature type="signal peptide" evidence="4">
    <location>
        <begin position="1"/>
        <end position="34"/>
    </location>
</feature>